<dbReference type="EMBL" id="CAJEWN010001019">
    <property type="protein sequence ID" value="CAD2193308.1"/>
    <property type="molecule type" value="Genomic_DNA"/>
</dbReference>
<organism evidence="1 2">
    <name type="scientific">Meloidogyne enterolobii</name>
    <name type="common">Root-knot nematode worm</name>
    <name type="synonym">Meloidogyne mayaguensis</name>
    <dbReference type="NCBI Taxonomy" id="390850"/>
    <lineage>
        <taxon>Eukaryota</taxon>
        <taxon>Metazoa</taxon>
        <taxon>Ecdysozoa</taxon>
        <taxon>Nematoda</taxon>
        <taxon>Chromadorea</taxon>
        <taxon>Rhabditida</taxon>
        <taxon>Tylenchina</taxon>
        <taxon>Tylenchomorpha</taxon>
        <taxon>Tylenchoidea</taxon>
        <taxon>Meloidogynidae</taxon>
        <taxon>Meloidogyninae</taxon>
        <taxon>Meloidogyne</taxon>
    </lineage>
</organism>
<evidence type="ECO:0000313" key="1">
    <source>
        <dbReference type="EMBL" id="CAD2193308.1"/>
    </source>
</evidence>
<name>A0A6V7X1X8_MELEN</name>
<proteinExistence type="predicted"/>
<dbReference type="Proteomes" id="UP000580250">
    <property type="component" value="Unassembled WGS sequence"/>
</dbReference>
<comment type="caution">
    <text evidence="1">The sequence shown here is derived from an EMBL/GenBank/DDBJ whole genome shotgun (WGS) entry which is preliminary data.</text>
</comment>
<accession>A0A6V7X1X8</accession>
<reference evidence="1 2" key="1">
    <citation type="submission" date="2020-08" db="EMBL/GenBank/DDBJ databases">
        <authorList>
            <person name="Koutsovoulos G."/>
            <person name="Danchin GJ E."/>
        </authorList>
    </citation>
    <scope>NUCLEOTIDE SEQUENCE [LARGE SCALE GENOMIC DNA]</scope>
</reference>
<gene>
    <name evidence="1" type="ORF">MENT_LOCUS46248</name>
</gene>
<protein>
    <submittedName>
        <fullName evidence="1">Uncharacterized protein</fullName>
    </submittedName>
</protein>
<dbReference type="AlphaFoldDB" id="A0A6V7X1X8"/>
<evidence type="ECO:0000313" key="2">
    <source>
        <dbReference type="Proteomes" id="UP000580250"/>
    </source>
</evidence>
<sequence length="169" mass="19420">MPSSGPIRRVIAPVLRTMRDRIADANGLLDQPVINQATAKGLRVVRTQLESSMERVNELNTRWLEYMDNLEENALHSEEELYDNYPPQPEAELDLPHEHFMDLHERARGIVELINLTLEGHQGQQQPAQQVNQPKVVQQAVRLPTLELPALRWRSSPLQNMVERIFSCS</sequence>